<gene>
    <name evidence="1" type="ORF">AGLY_003228</name>
</gene>
<organism evidence="1 2">
    <name type="scientific">Aphis glycines</name>
    <name type="common">Soybean aphid</name>
    <dbReference type="NCBI Taxonomy" id="307491"/>
    <lineage>
        <taxon>Eukaryota</taxon>
        <taxon>Metazoa</taxon>
        <taxon>Ecdysozoa</taxon>
        <taxon>Arthropoda</taxon>
        <taxon>Hexapoda</taxon>
        <taxon>Insecta</taxon>
        <taxon>Pterygota</taxon>
        <taxon>Neoptera</taxon>
        <taxon>Paraneoptera</taxon>
        <taxon>Hemiptera</taxon>
        <taxon>Sternorrhyncha</taxon>
        <taxon>Aphidomorpha</taxon>
        <taxon>Aphidoidea</taxon>
        <taxon>Aphididae</taxon>
        <taxon>Aphidini</taxon>
        <taxon>Aphis</taxon>
        <taxon>Aphis</taxon>
    </lineage>
</organism>
<dbReference type="Proteomes" id="UP000475862">
    <property type="component" value="Unassembled WGS sequence"/>
</dbReference>
<evidence type="ECO:0000313" key="1">
    <source>
        <dbReference type="EMBL" id="KAE9543317.1"/>
    </source>
</evidence>
<reference evidence="1 2" key="1">
    <citation type="submission" date="2019-08" db="EMBL/GenBank/DDBJ databases">
        <title>The genome of the soybean aphid Biotype 1, its phylome, world population structure and adaptation to the North American continent.</title>
        <authorList>
            <person name="Giordano R."/>
            <person name="Donthu R.K."/>
            <person name="Hernandez A.G."/>
            <person name="Wright C.L."/>
            <person name="Zimin A.V."/>
        </authorList>
    </citation>
    <scope>NUCLEOTIDE SEQUENCE [LARGE SCALE GENOMIC DNA]</scope>
    <source>
        <tissue evidence="1">Whole aphids</tissue>
    </source>
</reference>
<sequence>MESNDHRIGKFGCTLMLNEVSNPIGESEYVFAMLLKSSTNSSISLDGRFSCVEIYSNTVCGLTIGSISDLSHWFFTYLSCTCDTNELYKRCTFSCSVSQLKNGLANLKFFGVTFEIGDGELNNEVLDTFIKDVSFDLGEELAIYGLAGSMDCPRVPVSTSESEVSNRSGARYCRRGRTLFLGLLVLSNCFPSTEDDIIIDSLVLLAKPLNFGGGIILEASIVLLDCLLSRLASFFNNKFLVVLVTGGTTALNTNKRRRNSWSDMISPIVSVNKIDLKSKDEPVTCNRNVIPISWLQLTDNTLVYISAICALNLVSCSFD</sequence>
<comment type="caution">
    <text evidence="1">The sequence shown here is derived from an EMBL/GenBank/DDBJ whole genome shotgun (WGS) entry which is preliminary data.</text>
</comment>
<name>A0A6G0U2Y3_APHGL</name>
<accession>A0A6G0U2Y3</accession>
<proteinExistence type="predicted"/>
<keyword evidence="2" id="KW-1185">Reference proteome</keyword>
<evidence type="ECO:0000313" key="2">
    <source>
        <dbReference type="Proteomes" id="UP000475862"/>
    </source>
</evidence>
<protein>
    <submittedName>
        <fullName evidence="1">Uncharacterized protein</fullName>
    </submittedName>
</protein>
<dbReference type="AlphaFoldDB" id="A0A6G0U2Y3"/>
<dbReference type="EMBL" id="VYZN01000009">
    <property type="protein sequence ID" value="KAE9543317.1"/>
    <property type="molecule type" value="Genomic_DNA"/>
</dbReference>